<evidence type="ECO:0000313" key="2">
    <source>
        <dbReference type="EMBL" id="KAA1257149.1"/>
    </source>
</evidence>
<sequence length="77" mass="8419">MIQKPKTDPVIDEIHAVRRDISDRFNGDVHAISADANARMLASGCSVWTPADNHPMHRSGGGDRSQMENQSPPPGDR</sequence>
<proteinExistence type="predicted"/>
<feature type="region of interest" description="Disordered" evidence="1">
    <location>
        <begin position="49"/>
        <end position="77"/>
    </location>
</feature>
<dbReference type="AlphaFoldDB" id="A0A5B1CBW7"/>
<evidence type="ECO:0000313" key="3">
    <source>
        <dbReference type="Proteomes" id="UP000322699"/>
    </source>
</evidence>
<accession>A0A5B1CBW7</accession>
<evidence type="ECO:0000256" key="1">
    <source>
        <dbReference type="SAM" id="MobiDB-lite"/>
    </source>
</evidence>
<reference evidence="2 3" key="1">
    <citation type="submission" date="2019-08" db="EMBL/GenBank/DDBJ databases">
        <title>Deep-cultivation of Planctomycetes and their phenomic and genomic characterization uncovers novel biology.</title>
        <authorList>
            <person name="Wiegand S."/>
            <person name="Jogler M."/>
            <person name="Boedeker C."/>
            <person name="Pinto D."/>
            <person name="Vollmers J."/>
            <person name="Rivas-Marin E."/>
            <person name="Kohn T."/>
            <person name="Peeters S.H."/>
            <person name="Heuer A."/>
            <person name="Rast P."/>
            <person name="Oberbeckmann S."/>
            <person name="Bunk B."/>
            <person name="Jeske O."/>
            <person name="Meyerdierks A."/>
            <person name="Storesund J.E."/>
            <person name="Kallscheuer N."/>
            <person name="Luecker S."/>
            <person name="Lage O.M."/>
            <person name="Pohl T."/>
            <person name="Merkel B.J."/>
            <person name="Hornburger P."/>
            <person name="Mueller R.-W."/>
            <person name="Bruemmer F."/>
            <person name="Labrenz M."/>
            <person name="Spormann A.M."/>
            <person name="Op Den Camp H."/>
            <person name="Overmann J."/>
            <person name="Amann R."/>
            <person name="Jetten M.S.M."/>
            <person name="Mascher T."/>
            <person name="Medema M.H."/>
            <person name="Devos D.P."/>
            <person name="Kaster A.-K."/>
            <person name="Ovreas L."/>
            <person name="Rohde M."/>
            <person name="Galperin M.Y."/>
            <person name="Jogler C."/>
        </authorList>
    </citation>
    <scope>NUCLEOTIDE SEQUENCE [LARGE SCALE GENOMIC DNA]</scope>
    <source>
        <strain evidence="2 3">LF1</strain>
    </source>
</reference>
<keyword evidence="3" id="KW-1185">Reference proteome</keyword>
<protein>
    <submittedName>
        <fullName evidence="2">Uncharacterized protein</fullName>
    </submittedName>
</protein>
<dbReference type="EMBL" id="VRLW01000004">
    <property type="protein sequence ID" value="KAA1257149.1"/>
    <property type="molecule type" value="Genomic_DNA"/>
</dbReference>
<dbReference type="OrthoDB" id="289270at2"/>
<name>A0A5B1CBW7_9BACT</name>
<dbReference type="RefSeq" id="WP_068267868.1">
    <property type="nucleotide sequence ID" value="NZ_LWSK01000297.1"/>
</dbReference>
<comment type="caution">
    <text evidence="2">The sequence shown here is derived from an EMBL/GenBank/DDBJ whole genome shotgun (WGS) entry which is preliminary data.</text>
</comment>
<dbReference type="Proteomes" id="UP000322699">
    <property type="component" value="Unassembled WGS sequence"/>
</dbReference>
<organism evidence="2 3">
    <name type="scientific">Rubripirellula obstinata</name>
    <dbReference type="NCBI Taxonomy" id="406547"/>
    <lineage>
        <taxon>Bacteria</taxon>
        <taxon>Pseudomonadati</taxon>
        <taxon>Planctomycetota</taxon>
        <taxon>Planctomycetia</taxon>
        <taxon>Pirellulales</taxon>
        <taxon>Pirellulaceae</taxon>
        <taxon>Rubripirellula</taxon>
    </lineage>
</organism>
<gene>
    <name evidence="2" type="ORF">LF1_55490</name>
</gene>